<dbReference type="EMBL" id="BAABGA010000114">
    <property type="protein sequence ID" value="GAA4470690.1"/>
    <property type="molecule type" value="Genomic_DNA"/>
</dbReference>
<sequence>MTSQSSCEQSTVASVDAYAAEPGLLVEDNVLVQQSLLHALEIIGFPAKFAADGEQAIAMLQQSPYRFVLMDVQMPGISGIDALARIRKLDGPNGDVPVAIMSGNDSELAAAKAAGADGFMTKPISVSELGKTVRELVARSRRERAK</sequence>
<protein>
    <recommendedName>
        <fullName evidence="3">Response regulatory domain-containing protein</fullName>
    </recommendedName>
</protein>
<dbReference type="CDD" id="cd17546">
    <property type="entry name" value="REC_hyHK_CKI1_RcsC-like"/>
    <property type="match status" value="1"/>
</dbReference>
<dbReference type="SUPFAM" id="SSF52172">
    <property type="entry name" value="CheY-like"/>
    <property type="match status" value="1"/>
</dbReference>
<dbReference type="SMART" id="SM00448">
    <property type="entry name" value="REC"/>
    <property type="match status" value="1"/>
</dbReference>
<proteinExistence type="predicted"/>
<dbReference type="PROSITE" id="PS50110">
    <property type="entry name" value="RESPONSE_REGULATORY"/>
    <property type="match status" value="1"/>
</dbReference>
<evidence type="ECO:0000313" key="4">
    <source>
        <dbReference type="EMBL" id="GAA4470690.1"/>
    </source>
</evidence>
<dbReference type="InterPro" id="IPR011006">
    <property type="entry name" value="CheY-like_superfamily"/>
</dbReference>
<dbReference type="Proteomes" id="UP001500840">
    <property type="component" value="Unassembled WGS sequence"/>
</dbReference>
<dbReference type="InterPro" id="IPR001789">
    <property type="entry name" value="Sig_transdc_resp-reg_receiver"/>
</dbReference>
<dbReference type="Gene3D" id="3.40.50.2300">
    <property type="match status" value="1"/>
</dbReference>
<dbReference type="RefSeq" id="WP_345327790.1">
    <property type="nucleotide sequence ID" value="NZ_BAABGA010000114.1"/>
</dbReference>
<evidence type="ECO:0000256" key="2">
    <source>
        <dbReference type="PROSITE-ProRule" id="PRU00169"/>
    </source>
</evidence>
<dbReference type="Pfam" id="PF00072">
    <property type="entry name" value="Response_reg"/>
    <property type="match status" value="1"/>
</dbReference>
<reference evidence="5" key="1">
    <citation type="journal article" date="2019" name="Int. J. Syst. Evol. Microbiol.">
        <title>The Global Catalogue of Microorganisms (GCM) 10K type strain sequencing project: providing services to taxonomists for standard genome sequencing and annotation.</title>
        <authorList>
            <consortium name="The Broad Institute Genomics Platform"/>
            <consortium name="The Broad Institute Genome Sequencing Center for Infectious Disease"/>
            <person name="Wu L."/>
            <person name="Ma J."/>
        </authorList>
    </citation>
    <scope>NUCLEOTIDE SEQUENCE [LARGE SCALE GENOMIC DNA]</scope>
    <source>
        <strain evidence="5">JCM 17759</strain>
    </source>
</reference>
<keyword evidence="1 2" id="KW-0597">Phosphoprotein</keyword>
<name>A0ABP8NPW6_9BACT</name>
<gene>
    <name evidence="4" type="ORF">GCM10023156_64320</name>
</gene>
<feature type="domain" description="Response regulatory" evidence="3">
    <location>
        <begin position="22"/>
        <end position="137"/>
    </location>
</feature>
<dbReference type="PANTHER" id="PTHR44591">
    <property type="entry name" value="STRESS RESPONSE REGULATOR PROTEIN 1"/>
    <property type="match status" value="1"/>
</dbReference>
<feature type="modified residue" description="4-aspartylphosphate" evidence="2">
    <location>
        <position position="71"/>
    </location>
</feature>
<organism evidence="4 5">
    <name type="scientific">Novipirellula rosea</name>
    <dbReference type="NCBI Taxonomy" id="1031540"/>
    <lineage>
        <taxon>Bacteria</taxon>
        <taxon>Pseudomonadati</taxon>
        <taxon>Planctomycetota</taxon>
        <taxon>Planctomycetia</taxon>
        <taxon>Pirellulales</taxon>
        <taxon>Pirellulaceae</taxon>
        <taxon>Novipirellula</taxon>
    </lineage>
</organism>
<evidence type="ECO:0000313" key="5">
    <source>
        <dbReference type="Proteomes" id="UP001500840"/>
    </source>
</evidence>
<evidence type="ECO:0000256" key="1">
    <source>
        <dbReference type="ARBA" id="ARBA00022553"/>
    </source>
</evidence>
<dbReference type="PANTHER" id="PTHR44591:SF3">
    <property type="entry name" value="RESPONSE REGULATORY DOMAIN-CONTAINING PROTEIN"/>
    <property type="match status" value="1"/>
</dbReference>
<accession>A0ABP8NPW6</accession>
<comment type="caution">
    <text evidence="4">The sequence shown here is derived from an EMBL/GenBank/DDBJ whole genome shotgun (WGS) entry which is preliminary data.</text>
</comment>
<evidence type="ECO:0000259" key="3">
    <source>
        <dbReference type="PROSITE" id="PS50110"/>
    </source>
</evidence>
<keyword evidence="5" id="KW-1185">Reference proteome</keyword>
<dbReference type="InterPro" id="IPR050595">
    <property type="entry name" value="Bact_response_regulator"/>
</dbReference>